<dbReference type="Proteomes" id="UP000661077">
    <property type="component" value="Unassembled WGS sequence"/>
</dbReference>
<comment type="similarity">
    <text evidence="2">Belongs to the agmatine deiminase family.</text>
</comment>
<name>A0ABS1X2H4_9GAMM</name>
<dbReference type="PANTHER" id="PTHR31377:SF0">
    <property type="entry name" value="AGMATINE DEIMINASE-RELATED"/>
    <property type="match status" value="1"/>
</dbReference>
<keyword evidence="4" id="KW-1185">Reference proteome</keyword>
<dbReference type="NCBIfam" id="NF010070">
    <property type="entry name" value="PRK13551.1"/>
    <property type="match status" value="1"/>
</dbReference>
<comment type="caution">
    <text evidence="3">The sequence shown here is derived from an EMBL/GenBank/DDBJ whole genome shotgun (WGS) entry which is preliminary data.</text>
</comment>
<feature type="active site" description="Amidino-cysteine intermediate" evidence="2">
    <location>
        <position position="357"/>
    </location>
</feature>
<evidence type="ECO:0000256" key="1">
    <source>
        <dbReference type="ARBA" id="ARBA00022801"/>
    </source>
</evidence>
<evidence type="ECO:0000313" key="3">
    <source>
        <dbReference type="EMBL" id="MBM0107414.1"/>
    </source>
</evidence>
<dbReference type="InterPro" id="IPR007466">
    <property type="entry name" value="Peptidyl-Arg-deiminase_porph"/>
</dbReference>
<dbReference type="SUPFAM" id="SSF55909">
    <property type="entry name" value="Pentein"/>
    <property type="match status" value="1"/>
</dbReference>
<dbReference type="InterPro" id="IPR017754">
    <property type="entry name" value="Agmatine_deiminase"/>
</dbReference>
<comment type="catalytic activity">
    <reaction evidence="2">
        <text>agmatine + H2O = N-carbamoylputrescine + NH4(+)</text>
        <dbReference type="Rhea" id="RHEA:18037"/>
        <dbReference type="ChEBI" id="CHEBI:15377"/>
        <dbReference type="ChEBI" id="CHEBI:28938"/>
        <dbReference type="ChEBI" id="CHEBI:58145"/>
        <dbReference type="ChEBI" id="CHEBI:58318"/>
        <dbReference type="EC" id="3.5.3.12"/>
    </reaction>
</comment>
<dbReference type="PANTHER" id="PTHR31377">
    <property type="entry name" value="AGMATINE DEIMINASE-RELATED"/>
    <property type="match status" value="1"/>
</dbReference>
<dbReference type="Pfam" id="PF04371">
    <property type="entry name" value="PAD_porph"/>
    <property type="match status" value="1"/>
</dbReference>
<dbReference type="EMBL" id="JAEVLS010000005">
    <property type="protein sequence ID" value="MBM0107414.1"/>
    <property type="molecule type" value="Genomic_DNA"/>
</dbReference>
<organism evidence="3 4">
    <name type="scientific">Steroidobacter gossypii</name>
    <dbReference type="NCBI Taxonomy" id="2805490"/>
    <lineage>
        <taxon>Bacteria</taxon>
        <taxon>Pseudomonadati</taxon>
        <taxon>Pseudomonadota</taxon>
        <taxon>Gammaproteobacteria</taxon>
        <taxon>Steroidobacterales</taxon>
        <taxon>Steroidobacteraceae</taxon>
        <taxon>Steroidobacter</taxon>
    </lineage>
</organism>
<proteinExistence type="inferred from homology"/>
<accession>A0ABS1X2H4</accession>
<dbReference type="NCBIfam" id="TIGR03380">
    <property type="entry name" value="agmatine_aguA"/>
    <property type="match status" value="1"/>
</dbReference>
<keyword evidence="1 2" id="KW-0378">Hydrolase</keyword>
<dbReference type="GO" id="GO:0047632">
    <property type="term" value="F:agmatine deiminase activity"/>
    <property type="evidence" value="ECO:0007669"/>
    <property type="project" value="UniProtKB-EC"/>
</dbReference>
<dbReference type="Gene3D" id="3.75.10.10">
    <property type="entry name" value="L-arginine/glycine Amidinotransferase, Chain A"/>
    <property type="match status" value="1"/>
</dbReference>
<evidence type="ECO:0000313" key="4">
    <source>
        <dbReference type="Proteomes" id="UP000661077"/>
    </source>
</evidence>
<gene>
    <name evidence="2 3" type="primary">aguA</name>
    <name evidence="3" type="ORF">JM946_21960</name>
</gene>
<sequence>MTRTLDTTPAADGFHMPAEFEAHDGCWMLWPERPSNWRLGAKPAQKAFAAVATAIATAEPVTVGASRAQFVQARSMLPDAIRVVELSSDDAWMRDVGPTFVVNKRGELRGVDWVFNAWGGIAGGLYFPWDQDDLVARKVLEIEGCDRYRAPLVLEGGAIHVDGEGTLITTEECLLSPHRNPQLDKGQIEILLHEYLGVTSVIWLGKGVIDDETSGHVDNLCCFARPGEVVLTWTDNKRDPQYQVSQDAFERLMEARDAQGRRLKVHKLHQPGPLKRTHQESLDVDVAESGGATRKTGERLAASYVNFYMGNSTIVMPLLDPKQDGAATRTLQKIFPDRRIIGVQAREILLGGGNIHCITQQVPARKAAARGKARPRK</sequence>
<dbReference type="HAMAP" id="MF_01841">
    <property type="entry name" value="Agmatine_deimin"/>
    <property type="match status" value="1"/>
</dbReference>
<evidence type="ECO:0000256" key="2">
    <source>
        <dbReference type="HAMAP-Rule" id="MF_01841"/>
    </source>
</evidence>
<dbReference type="RefSeq" id="WP_203169525.1">
    <property type="nucleotide sequence ID" value="NZ_JAEVLS010000005.1"/>
</dbReference>
<dbReference type="EC" id="3.5.3.12" evidence="2"/>
<protein>
    <recommendedName>
        <fullName evidence="2">Putative agmatine deiminase</fullName>
        <ecNumber evidence="2">3.5.3.12</ecNumber>
    </recommendedName>
    <alternativeName>
        <fullName evidence="2">Agmatine iminohydrolase</fullName>
    </alternativeName>
</protein>
<reference evidence="3 4" key="1">
    <citation type="journal article" date="2021" name="Int. J. Syst. Evol. Microbiol.">
        <title>Steroidobacter gossypii sp. nov., isolated from soil of cotton cropping field.</title>
        <authorList>
            <person name="Huang R."/>
            <person name="Yang S."/>
            <person name="Zhen C."/>
            <person name="Liu W."/>
        </authorList>
    </citation>
    <scope>NUCLEOTIDE SEQUENCE [LARGE SCALE GENOMIC DNA]</scope>
    <source>
        <strain evidence="3 4">S1-65</strain>
    </source>
</reference>